<dbReference type="EMBL" id="CDGJ01000085">
    <property type="protein sequence ID" value="CEJ08631.1"/>
    <property type="molecule type" value="Genomic_DNA"/>
</dbReference>
<dbReference type="RefSeq" id="WP_240984401.1">
    <property type="nucleotide sequence ID" value="NZ_CDGJ01000085.1"/>
</dbReference>
<dbReference type="Proteomes" id="UP001071230">
    <property type="component" value="Unassembled WGS sequence"/>
</dbReference>
<protein>
    <submittedName>
        <fullName evidence="1">Uncharacterized protein</fullName>
    </submittedName>
</protein>
<organism evidence="1">
    <name type="scientific">Acididesulfobacillus acetoxydans</name>
    <dbReference type="NCBI Taxonomy" id="1561005"/>
    <lineage>
        <taxon>Bacteria</taxon>
        <taxon>Bacillati</taxon>
        <taxon>Bacillota</taxon>
        <taxon>Clostridia</taxon>
        <taxon>Eubacteriales</taxon>
        <taxon>Peptococcaceae</taxon>
        <taxon>Acididesulfobacillus</taxon>
    </lineage>
</organism>
<dbReference type="Pfam" id="PF22263">
    <property type="entry name" value="DUF6951"/>
    <property type="match status" value="1"/>
</dbReference>
<dbReference type="Proteomes" id="UP000836597">
    <property type="component" value="Chromosome"/>
</dbReference>
<reference evidence="2" key="1">
    <citation type="submission" date="2014-11" db="EMBL/GenBank/DDBJ databases">
        <authorList>
            <person name="Hornung B.V."/>
        </authorList>
    </citation>
    <scope>NUCLEOTIDE SEQUENCE</scope>
    <source>
        <strain evidence="2">INE</strain>
    </source>
</reference>
<evidence type="ECO:0000313" key="3">
    <source>
        <dbReference type="Proteomes" id="UP001071230"/>
    </source>
</evidence>
<reference evidence="1" key="2">
    <citation type="submission" date="2020-01" db="EMBL/GenBank/DDBJ databases">
        <authorList>
            <person name="Hornung B."/>
        </authorList>
    </citation>
    <scope>NUCLEOTIDE SEQUENCE</scope>
    <source>
        <strain evidence="1">PacBioINE</strain>
    </source>
</reference>
<dbReference type="InterPro" id="IPR054227">
    <property type="entry name" value="DUF6951"/>
</dbReference>
<dbReference type="EMBL" id="LR746496">
    <property type="protein sequence ID" value="CAA7600783.1"/>
    <property type="molecule type" value="Genomic_DNA"/>
</dbReference>
<dbReference type="AlphaFoldDB" id="A0A8S0VWE7"/>
<keyword evidence="3" id="KW-1185">Reference proteome</keyword>
<sequence>MKVARVKAGICGFVTEIVASSQNGRQVDLVFRTQCPNLKPMEEELTQVDAYAECFAKVGDSPVYHLARKFCKHAACPVPSAIIKEIEIAAKLALPADVTFEFEDDAE</sequence>
<proteinExistence type="predicted"/>
<gene>
    <name evidence="1" type="ORF">DEACI_1436</name>
    <name evidence="2" type="ORF">DEACI_3110</name>
</gene>
<evidence type="ECO:0000313" key="1">
    <source>
        <dbReference type="EMBL" id="CAA7600783.1"/>
    </source>
</evidence>
<evidence type="ECO:0000313" key="2">
    <source>
        <dbReference type="EMBL" id="CEJ08631.1"/>
    </source>
</evidence>
<name>A0A8S0VWE7_9FIRM</name>
<dbReference type="KEGG" id="aacx:DEACI_1436"/>
<accession>A0A8S0VWE7</accession>